<dbReference type="KEGG" id="aco:Amico_0413"/>
<dbReference type="HOGENOM" id="CLU_049421_4_0_0"/>
<keyword evidence="2" id="KW-1003">Cell membrane</keyword>
<dbReference type="InterPro" id="IPR004960">
    <property type="entry name" value="LipA_acyltrans"/>
</dbReference>
<evidence type="ECO:0000256" key="4">
    <source>
        <dbReference type="ARBA" id="ARBA00022679"/>
    </source>
</evidence>
<comment type="subcellular location">
    <subcellularLocation>
        <location evidence="1">Cell inner membrane</location>
    </subcellularLocation>
</comment>
<keyword evidence="3" id="KW-0997">Cell inner membrane</keyword>
<dbReference type="CDD" id="cd07984">
    <property type="entry name" value="LPLAT_LABLAT-like"/>
    <property type="match status" value="1"/>
</dbReference>
<accession>D5EDC3</accession>
<proteinExistence type="predicted"/>
<organism evidence="7 8">
    <name type="scientific">Aminobacterium colombiense (strain DSM 12261 / ALA-1)</name>
    <dbReference type="NCBI Taxonomy" id="572547"/>
    <lineage>
        <taxon>Bacteria</taxon>
        <taxon>Thermotogati</taxon>
        <taxon>Synergistota</taxon>
        <taxon>Synergistia</taxon>
        <taxon>Synergistales</taxon>
        <taxon>Aminobacteriaceae</taxon>
        <taxon>Aminobacterium</taxon>
    </lineage>
</organism>
<evidence type="ECO:0000256" key="6">
    <source>
        <dbReference type="ARBA" id="ARBA00023315"/>
    </source>
</evidence>
<protein>
    <submittedName>
        <fullName evidence="7">Lipid A biosynthesis acyltransferase</fullName>
    </submittedName>
</protein>
<evidence type="ECO:0000256" key="3">
    <source>
        <dbReference type="ARBA" id="ARBA00022519"/>
    </source>
</evidence>
<evidence type="ECO:0000256" key="1">
    <source>
        <dbReference type="ARBA" id="ARBA00004533"/>
    </source>
</evidence>
<dbReference type="GO" id="GO:0016746">
    <property type="term" value="F:acyltransferase activity"/>
    <property type="evidence" value="ECO:0007669"/>
    <property type="project" value="UniProtKB-KW"/>
</dbReference>
<dbReference type="AlphaFoldDB" id="D5EDC3"/>
<dbReference type="eggNOG" id="COG1560">
    <property type="taxonomic scope" value="Bacteria"/>
</dbReference>
<dbReference type="OrthoDB" id="9801955at2"/>
<evidence type="ECO:0000313" key="7">
    <source>
        <dbReference type="EMBL" id="ADE56555.1"/>
    </source>
</evidence>
<gene>
    <name evidence="7" type="ordered locus">Amico_0413</name>
</gene>
<dbReference type="GO" id="GO:0005886">
    <property type="term" value="C:plasma membrane"/>
    <property type="evidence" value="ECO:0007669"/>
    <property type="project" value="UniProtKB-SubCell"/>
</dbReference>
<reference evidence="7 8" key="1">
    <citation type="journal article" date="2010" name="Stand. Genomic Sci.">
        <title>Complete genome sequence of Aminobacterium colombiense type strain (ALA-1).</title>
        <authorList>
            <person name="Chertkov O."/>
            <person name="Sikorski J."/>
            <person name="Brambilla E."/>
            <person name="Lapidus A."/>
            <person name="Copeland A."/>
            <person name="Glavina Del Rio T."/>
            <person name="Nolan M."/>
            <person name="Lucas S."/>
            <person name="Tice H."/>
            <person name="Cheng J.F."/>
            <person name="Han C."/>
            <person name="Detter J.C."/>
            <person name="Bruce D."/>
            <person name="Tapia R."/>
            <person name="Goodwin L."/>
            <person name="Pitluck S."/>
            <person name="Liolios K."/>
            <person name="Ivanova N."/>
            <person name="Mavromatis K."/>
            <person name="Ovchinnikova G."/>
            <person name="Pati A."/>
            <person name="Chen A."/>
            <person name="Palaniappan K."/>
            <person name="Land M."/>
            <person name="Hauser L."/>
            <person name="Chang Y.J."/>
            <person name="Jeffries C.D."/>
            <person name="Spring S."/>
            <person name="Rohde M."/>
            <person name="Goker M."/>
            <person name="Bristow J."/>
            <person name="Eisen J.A."/>
            <person name="Markowitz V."/>
            <person name="Hugenholtz P."/>
            <person name="Kyrpides N.C."/>
            <person name="Klenk H.P."/>
        </authorList>
    </citation>
    <scope>NUCLEOTIDE SEQUENCE [LARGE SCALE GENOMIC DNA]</scope>
    <source>
        <strain evidence="8">DSM 12261 / ALA-1</strain>
    </source>
</reference>
<keyword evidence="8" id="KW-1185">Reference proteome</keyword>
<dbReference type="EMBL" id="CP001997">
    <property type="protein sequence ID" value="ADE56555.1"/>
    <property type="molecule type" value="Genomic_DNA"/>
</dbReference>
<keyword evidence="5" id="KW-0472">Membrane</keyword>
<dbReference type="GO" id="GO:0009247">
    <property type="term" value="P:glycolipid biosynthetic process"/>
    <property type="evidence" value="ECO:0007669"/>
    <property type="project" value="UniProtKB-ARBA"/>
</dbReference>
<dbReference type="STRING" id="572547.Amico_0413"/>
<dbReference type="Proteomes" id="UP000002366">
    <property type="component" value="Chromosome"/>
</dbReference>
<sequence>MDLFEGLRYEAPFRFFCFLFFMRTVYKVSAGSFLLQIFQKFVAPGWRASLSAAIFDNLLCLIGPRKKVALENMKNTVFPDSEEWRQKTLAGVYRHIAWMLAEYLVLVKDPSSVLDWVVEVEGEHILEQLVQEKKGAIILTGHLGNWELLAAWLCQKGYPLYAVVRDPDDKDVAKLIESYRCRVGLRTLKKKSIMKESVRLAQNGAFLGLLSDQDGGHTGLPSLFLGKECSTVNGPAAISLMAHVPIVPVISYRIAPFRHQIIISSPLTFSGVGKKKEQLEGMTRSVDMTLEKMVIRHPEQWLWLHRRWRSRFP</sequence>
<evidence type="ECO:0000256" key="2">
    <source>
        <dbReference type="ARBA" id="ARBA00022475"/>
    </source>
</evidence>
<evidence type="ECO:0000256" key="5">
    <source>
        <dbReference type="ARBA" id="ARBA00023136"/>
    </source>
</evidence>
<name>D5EDC3_AMICL</name>
<keyword evidence="6 7" id="KW-0012">Acyltransferase</keyword>
<evidence type="ECO:0000313" key="8">
    <source>
        <dbReference type="Proteomes" id="UP000002366"/>
    </source>
</evidence>
<dbReference type="PANTHER" id="PTHR30606:SF10">
    <property type="entry name" value="PHOSPHATIDYLINOSITOL MANNOSIDE ACYLTRANSFERASE"/>
    <property type="match status" value="1"/>
</dbReference>
<dbReference type="PANTHER" id="PTHR30606">
    <property type="entry name" value="LIPID A BIOSYNTHESIS LAUROYL ACYLTRANSFERASE"/>
    <property type="match status" value="1"/>
</dbReference>
<keyword evidence="4 7" id="KW-0808">Transferase</keyword>
<dbReference type="Pfam" id="PF03279">
    <property type="entry name" value="Lip_A_acyltrans"/>
    <property type="match status" value="1"/>
</dbReference>